<keyword evidence="2" id="KW-0645">Protease</keyword>
<dbReference type="Proteomes" id="UP000756703">
    <property type="component" value="Unassembled WGS sequence"/>
</dbReference>
<dbReference type="InterPro" id="IPR009003">
    <property type="entry name" value="Peptidase_S1_PA"/>
</dbReference>
<comment type="similarity">
    <text evidence="1">Belongs to the peptidase S1C family.</text>
</comment>
<evidence type="ECO:0000313" key="8">
    <source>
        <dbReference type="Proteomes" id="UP000756703"/>
    </source>
</evidence>
<dbReference type="InterPro" id="IPR043504">
    <property type="entry name" value="Peptidase_S1_PA_chymotrypsin"/>
</dbReference>
<reference evidence="7" key="1">
    <citation type="submission" date="2020-07" db="EMBL/GenBank/DDBJ databases">
        <title>Huge and variable diversity of episymbiotic CPR bacteria and DPANN archaea in groundwater ecosystems.</title>
        <authorList>
            <person name="He C.Y."/>
            <person name="Keren R."/>
            <person name="Whittaker M."/>
            <person name="Farag I.F."/>
            <person name="Doudna J."/>
            <person name="Cate J.H.D."/>
            <person name="Banfield J.F."/>
        </authorList>
    </citation>
    <scope>NUCLEOTIDE SEQUENCE</scope>
    <source>
        <strain evidence="7">NC_groundwater_1225_Ag_S-0.1um_56_177</strain>
    </source>
</reference>
<dbReference type="EMBL" id="JACQMI010000013">
    <property type="protein sequence ID" value="MBI4132805.1"/>
    <property type="molecule type" value="Genomic_DNA"/>
</dbReference>
<dbReference type="PANTHER" id="PTHR43343:SF3">
    <property type="entry name" value="PROTEASE DO-LIKE 8, CHLOROPLASTIC"/>
    <property type="match status" value="1"/>
</dbReference>
<dbReference type="InterPro" id="IPR051201">
    <property type="entry name" value="Chloro_Bact_Ser_Proteases"/>
</dbReference>
<dbReference type="PRINTS" id="PR00834">
    <property type="entry name" value="PROTEASES2C"/>
</dbReference>
<feature type="chain" id="PRO_5037162453" evidence="5">
    <location>
        <begin position="27"/>
        <end position="581"/>
    </location>
</feature>
<evidence type="ECO:0000313" key="7">
    <source>
        <dbReference type="EMBL" id="MBI4132805.1"/>
    </source>
</evidence>
<dbReference type="AlphaFoldDB" id="A0A933DS40"/>
<dbReference type="InterPro" id="IPR043725">
    <property type="entry name" value="DUF5667"/>
</dbReference>
<feature type="coiled-coil region" evidence="4">
    <location>
        <begin position="57"/>
        <end position="110"/>
    </location>
</feature>
<dbReference type="Pfam" id="PF18915">
    <property type="entry name" value="DUF5667"/>
    <property type="match status" value="1"/>
</dbReference>
<dbReference type="SUPFAM" id="SSF50494">
    <property type="entry name" value="Trypsin-like serine proteases"/>
    <property type="match status" value="1"/>
</dbReference>
<comment type="caution">
    <text evidence="7">The sequence shown here is derived from an EMBL/GenBank/DDBJ whole genome shotgun (WGS) entry which is preliminary data.</text>
</comment>
<feature type="domain" description="DUF5667" evidence="6">
    <location>
        <begin position="31"/>
        <end position="141"/>
    </location>
</feature>
<evidence type="ECO:0000256" key="5">
    <source>
        <dbReference type="SAM" id="SignalP"/>
    </source>
</evidence>
<keyword evidence="5" id="KW-0732">Signal</keyword>
<proteinExistence type="inferred from homology"/>
<dbReference type="Pfam" id="PF13365">
    <property type="entry name" value="Trypsin_2"/>
    <property type="match status" value="1"/>
</dbReference>
<gene>
    <name evidence="7" type="ORF">HY473_01800</name>
</gene>
<evidence type="ECO:0000256" key="4">
    <source>
        <dbReference type="SAM" id="Coils"/>
    </source>
</evidence>
<feature type="signal peptide" evidence="5">
    <location>
        <begin position="1"/>
        <end position="26"/>
    </location>
</feature>
<name>A0A933DS40_9BACT</name>
<accession>A0A933DS40</accession>
<dbReference type="GO" id="GO:0004252">
    <property type="term" value="F:serine-type endopeptidase activity"/>
    <property type="evidence" value="ECO:0007669"/>
    <property type="project" value="InterPro"/>
</dbReference>
<organism evidence="7 8">
    <name type="scientific">Candidatus Sungiibacteriota bacterium</name>
    <dbReference type="NCBI Taxonomy" id="2750080"/>
    <lineage>
        <taxon>Bacteria</taxon>
        <taxon>Candidatus Sungiibacteriota</taxon>
    </lineage>
</organism>
<evidence type="ECO:0000259" key="6">
    <source>
        <dbReference type="Pfam" id="PF18915"/>
    </source>
</evidence>
<keyword evidence="4" id="KW-0175">Coiled coil</keyword>
<sequence length="581" mass="63142">MGKAINKTAIVVVLTATLAVPILSSAAPNAGIKPDSPFYFFDITIEKVSLFFTFNLEKKIQKALAHAEERLTEAEAMAIANKPEAVSRAMKEYQTRISFATDRVHNAKSEDQSKKLLTTVAESTAKHQEVLTETYNRVAEEAKEAIEKAIAVSIKGHEEALKQIGALTQKVSARNEEIETLQKEVEDLKKAQAQPRTVERIVEVRPTEPPKTAKRLDSEEIYAKIAPAVVLIETSVGSGSGIVIESNGLILTNAHVIEGTNQAIVKIGGTIAIASVLGRDENVDLALLKIERTNLPVVELGDSNEVALKRGEEVFAFGYPLGFKGDVTATRGIISARQIVDGVIYLQTDATIHPGNSGGPLVNNLGQVIGINSLVLAARGSKETIGGTGIGFAIPVNVARGLIPELKTGKKITTSKPEVALPQQSPPGFISQQQAAWADYLKRVSKNNVDRVAGLKAYDKSDQYTDLRDYDGAIRNADEAIRLFQTAYQDSTALEKNYPTELNFSNLIKEVNEARTIYVTFLLRAAEQNKIYAHAKLTGDSDTRYGASLQRELYFTRAKTAGIDFDAKGRELNATAGAYFK</sequence>
<dbReference type="InterPro" id="IPR001940">
    <property type="entry name" value="Peptidase_S1C"/>
</dbReference>
<dbReference type="GO" id="GO:0006508">
    <property type="term" value="P:proteolysis"/>
    <property type="evidence" value="ECO:0007669"/>
    <property type="project" value="UniProtKB-KW"/>
</dbReference>
<feature type="coiled-coil region" evidence="4">
    <location>
        <begin position="164"/>
        <end position="194"/>
    </location>
</feature>
<protein>
    <submittedName>
        <fullName evidence="7">Trypsin-like peptidase domain-containing protein</fullName>
    </submittedName>
</protein>
<keyword evidence="3" id="KW-0378">Hydrolase</keyword>
<dbReference type="PANTHER" id="PTHR43343">
    <property type="entry name" value="PEPTIDASE S12"/>
    <property type="match status" value="1"/>
</dbReference>
<evidence type="ECO:0000256" key="3">
    <source>
        <dbReference type="ARBA" id="ARBA00022801"/>
    </source>
</evidence>
<evidence type="ECO:0000256" key="1">
    <source>
        <dbReference type="ARBA" id="ARBA00010541"/>
    </source>
</evidence>
<dbReference type="Gene3D" id="2.40.10.10">
    <property type="entry name" value="Trypsin-like serine proteases"/>
    <property type="match status" value="2"/>
</dbReference>
<evidence type="ECO:0000256" key="2">
    <source>
        <dbReference type="ARBA" id="ARBA00022670"/>
    </source>
</evidence>